<organism evidence="2 3">
    <name type="scientific">Plectus sambesii</name>
    <dbReference type="NCBI Taxonomy" id="2011161"/>
    <lineage>
        <taxon>Eukaryota</taxon>
        <taxon>Metazoa</taxon>
        <taxon>Ecdysozoa</taxon>
        <taxon>Nematoda</taxon>
        <taxon>Chromadorea</taxon>
        <taxon>Plectida</taxon>
        <taxon>Plectina</taxon>
        <taxon>Plectoidea</taxon>
        <taxon>Plectidae</taxon>
        <taxon>Plectus</taxon>
    </lineage>
</organism>
<protein>
    <submittedName>
        <fullName evidence="3">Uncharacterized protein</fullName>
    </submittedName>
</protein>
<dbReference type="AlphaFoldDB" id="A0A914X6Q0"/>
<name>A0A914X6Q0_9BILA</name>
<evidence type="ECO:0000313" key="3">
    <source>
        <dbReference type="WBParaSite" id="PSAMB.scaffold65size88781.g1150.t1"/>
    </source>
</evidence>
<reference evidence="3" key="1">
    <citation type="submission" date="2022-11" db="UniProtKB">
        <authorList>
            <consortium name="WormBaseParasite"/>
        </authorList>
    </citation>
    <scope>IDENTIFICATION</scope>
</reference>
<accession>A0A914X6Q0</accession>
<feature type="region of interest" description="Disordered" evidence="1">
    <location>
        <begin position="20"/>
        <end position="40"/>
    </location>
</feature>
<dbReference type="Proteomes" id="UP000887566">
    <property type="component" value="Unplaced"/>
</dbReference>
<keyword evidence="2" id="KW-1185">Reference proteome</keyword>
<dbReference type="WBParaSite" id="PSAMB.scaffold65size88781.g1150.t1">
    <property type="protein sequence ID" value="PSAMB.scaffold65size88781.g1150.t1"/>
    <property type="gene ID" value="PSAMB.scaffold65size88781.g1150"/>
</dbReference>
<sequence length="114" mass="13181">MCAQCRHSFDRCRTRCERNGRHSLRSSEDNEGSFANDSSARRGYYNAGQRVGQFRATACSRRFGQVFCGLQQSPHTMTPWAHVYKQKTSERQCHQLRVYDTSRLCVGRAQNVNE</sequence>
<evidence type="ECO:0000256" key="1">
    <source>
        <dbReference type="SAM" id="MobiDB-lite"/>
    </source>
</evidence>
<proteinExistence type="predicted"/>
<evidence type="ECO:0000313" key="2">
    <source>
        <dbReference type="Proteomes" id="UP000887566"/>
    </source>
</evidence>